<gene>
    <name evidence="1" type="ORF">AB1Y20_016180</name>
</gene>
<comment type="caution">
    <text evidence="1">The sequence shown here is derived from an EMBL/GenBank/DDBJ whole genome shotgun (WGS) entry which is preliminary data.</text>
</comment>
<evidence type="ECO:0000313" key="1">
    <source>
        <dbReference type="EMBL" id="KAL1496217.1"/>
    </source>
</evidence>
<dbReference type="AlphaFoldDB" id="A0AB34ID80"/>
<evidence type="ECO:0008006" key="3">
    <source>
        <dbReference type="Google" id="ProtNLM"/>
    </source>
</evidence>
<dbReference type="EMBL" id="JBGBPQ010000029">
    <property type="protein sequence ID" value="KAL1496217.1"/>
    <property type="molecule type" value="Genomic_DNA"/>
</dbReference>
<dbReference type="Proteomes" id="UP001515480">
    <property type="component" value="Unassembled WGS sequence"/>
</dbReference>
<sequence length="269" mass="30715">MGVSSSRVHANDSKWSDHLMLDRVNRLLKTLPKTAWFIFANIDEFFEYPSDLLSMIQKGYQVFCACMEDWVAGNGKVTTLKPGINISHQYPTSCGSVRKHISSVSITTSKVVLLKVAGGEKSSARQFKTPHRLYWMYGKRGRCYMVPPFRHYTMTTQYADGIRHKLRNYNWTDTTRSTYVLQLTLLEAYFEDSEKPIISPPTEWTFASSIPHSKAREIMKAYAKIRRHYNLTLATAANLLKEPWCNPLQYGLGTCTAAVVHNSSVKPFV</sequence>
<accession>A0AB34ID80</accession>
<proteinExistence type="predicted"/>
<keyword evidence="2" id="KW-1185">Reference proteome</keyword>
<organism evidence="1 2">
    <name type="scientific">Prymnesium parvum</name>
    <name type="common">Toxic golden alga</name>
    <dbReference type="NCBI Taxonomy" id="97485"/>
    <lineage>
        <taxon>Eukaryota</taxon>
        <taxon>Haptista</taxon>
        <taxon>Haptophyta</taxon>
        <taxon>Prymnesiophyceae</taxon>
        <taxon>Prymnesiales</taxon>
        <taxon>Prymnesiaceae</taxon>
        <taxon>Prymnesium</taxon>
    </lineage>
</organism>
<reference evidence="1 2" key="1">
    <citation type="journal article" date="2024" name="Science">
        <title>Giant polyketide synthase enzymes in the biosynthesis of giant marine polyether toxins.</title>
        <authorList>
            <person name="Fallon T.R."/>
            <person name="Shende V.V."/>
            <person name="Wierzbicki I.H."/>
            <person name="Pendleton A.L."/>
            <person name="Watervoot N.F."/>
            <person name="Auber R.P."/>
            <person name="Gonzalez D.J."/>
            <person name="Wisecaver J.H."/>
            <person name="Moore B.S."/>
        </authorList>
    </citation>
    <scope>NUCLEOTIDE SEQUENCE [LARGE SCALE GENOMIC DNA]</scope>
    <source>
        <strain evidence="1 2">12B1</strain>
    </source>
</reference>
<name>A0AB34ID80_PRYPA</name>
<evidence type="ECO:0000313" key="2">
    <source>
        <dbReference type="Proteomes" id="UP001515480"/>
    </source>
</evidence>
<protein>
    <recommendedName>
        <fullName evidence="3">Glycosyltransferase family 92 protein</fullName>
    </recommendedName>
</protein>